<dbReference type="OrthoDB" id="73875at2759"/>
<keyword evidence="1" id="KW-0732">Signal</keyword>
<dbReference type="InterPro" id="IPR050314">
    <property type="entry name" value="Glycosyl_Hydrlase_18"/>
</dbReference>
<dbReference type="EMBL" id="CVRI01000043">
    <property type="protein sequence ID" value="CRK96371.1"/>
    <property type="molecule type" value="Genomic_DNA"/>
</dbReference>
<evidence type="ECO:0000313" key="4">
    <source>
        <dbReference type="EMBL" id="CRK96371.1"/>
    </source>
</evidence>
<dbReference type="InterPro" id="IPR011583">
    <property type="entry name" value="Chitinase_II/V-like_cat"/>
</dbReference>
<dbReference type="GO" id="GO:0005576">
    <property type="term" value="C:extracellular region"/>
    <property type="evidence" value="ECO:0007669"/>
    <property type="project" value="TreeGrafter"/>
</dbReference>
<accession>A0A1J1I837</accession>
<dbReference type="Gene3D" id="3.20.20.80">
    <property type="entry name" value="Glycosidases"/>
    <property type="match status" value="1"/>
</dbReference>
<proteinExistence type="predicted"/>
<dbReference type="GO" id="GO:0005975">
    <property type="term" value="P:carbohydrate metabolic process"/>
    <property type="evidence" value="ECO:0007669"/>
    <property type="project" value="InterPro"/>
</dbReference>
<dbReference type="PANTHER" id="PTHR11177">
    <property type="entry name" value="CHITINASE"/>
    <property type="match status" value="1"/>
</dbReference>
<dbReference type="Proteomes" id="UP000183832">
    <property type="component" value="Unassembled WGS sequence"/>
</dbReference>
<dbReference type="GO" id="GO:0006032">
    <property type="term" value="P:chitin catabolic process"/>
    <property type="evidence" value="ECO:0007669"/>
    <property type="project" value="TreeGrafter"/>
</dbReference>
<protein>
    <submittedName>
        <fullName evidence="4">CLUMA_CG009788, isoform A</fullName>
    </submittedName>
</protein>
<feature type="region of interest" description="Disordered" evidence="2">
    <location>
        <begin position="232"/>
        <end position="257"/>
    </location>
</feature>
<dbReference type="SUPFAM" id="SSF51445">
    <property type="entry name" value="(Trans)glycosidases"/>
    <property type="match status" value="1"/>
</dbReference>
<dbReference type="InterPro" id="IPR017853">
    <property type="entry name" value="GH"/>
</dbReference>
<evidence type="ECO:0000259" key="3">
    <source>
        <dbReference type="PROSITE" id="PS51910"/>
    </source>
</evidence>
<dbReference type="SMART" id="SM00636">
    <property type="entry name" value="Glyco_18"/>
    <property type="match status" value="1"/>
</dbReference>
<reference evidence="4 5" key="1">
    <citation type="submission" date="2015-04" db="EMBL/GenBank/DDBJ databases">
        <authorList>
            <person name="Syromyatnikov M.Y."/>
            <person name="Popov V.N."/>
        </authorList>
    </citation>
    <scope>NUCLEOTIDE SEQUENCE [LARGE SCALE GENOMIC DNA]</scope>
</reference>
<dbReference type="STRING" id="568069.A0A1J1I837"/>
<dbReference type="InterPro" id="IPR001223">
    <property type="entry name" value="Glyco_hydro18_cat"/>
</dbReference>
<dbReference type="AlphaFoldDB" id="A0A1J1I837"/>
<dbReference type="SUPFAM" id="SSF54556">
    <property type="entry name" value="Chitinase insertion domain"/>
    <property type="match status" value="1"/>
</dbReference>
<dbReference type="PROSITE" id="PS51910">
    <property type="entry name" value="GH18_2"/>
    <property type="match status" value="1"/>
</dbReference>
<dbReference type="GO" id="GO:0004568">
    <property type="term" value="F:chitinase activity"/>
    <property type="evidence" value="ECO:0007669"/>
    <property type="project" value="TreeGrafter"/>
</dbReference>
<sequence length="276" mass="31176">MAYSVHRLAPYLDTMHIMCYDYFGAWDKKIGFNAPLENDGELNVEFSIDYFLKLGAPAHKLMMGLPFYGRTFITHKDGNIGDDSDEQGFQGPYTRENGFMGYNEICSSLSNVSSEWKSNWDVESSEAIARLKAPTETRVVTYDSTRSIANKVRYAIKKGLGGVMVWSIDTDDFQGDCKEDINDDRFSDFRTKPQVKLNFPKSSTKTYPLLRTLNDAIVLSLDEMTQEQNIDLENEIETGGGENDRIKPSKGEPSGTTTNASRVSFIFAFLFLLSLY</sequence>
<dbReference type="InterPro" id="IPR029070">
    <property type="entry name" value="Chitinase_insertion_sf"/>
</dbReference>
<gene>
    <name evidence="4" type="ORF">CLUMA_CG009788</name>
</gene>
<dbReference type="PANTHER" id="PTHR11177:SF403">
    <property type="entry name" value="CHITINASE 2-RELATED"/>
    <property type="match status" value="1"/>
</dbReference>
<dbReference type="Pfam" id="PF00704">
    <property type="entry name" value="Glyco_hydro_18"/>
    <property type="match status" value="1"/>
</dbReference>
<evidence type="ECO:0000256" key="2">
    <source>
        <dbReference type="SAM" id="MobiDB-lite"/>
    </source>
</evidence>
<dbReference type="GO" id="GO:0008061">
    <property type="term" value="F:chitin binding"/>
    <property type="evidence" value="ECO:0007669"/>
    <property type="project" value="InterPro"/>
</dbReference>
<organism evidence="4 5">
    <name type="scientific">Clunio marinus</name>
    <dbReference type="NCBI Taxonomy" id="568069"/>
    <lineage>
        <taxon>Eukaryota</taxon>
        <taxon>Metazoa</taxon>
        <taxon>Ecdysozoa</taxon>
        <taxon>Arthropoda</taxon>
        <taxon>Hexapoda</taxon>
        <taxon>Insecta</taxon>
        <taxon>Pterygota</taxon>
        <taxon>Neoptera</taxon>
        <taxon>Endopterygota</taxon>
        <taxon>Diptera</taxon>
        <taxon>Nematocera</taxon>
        <taxon>Chironomoidea</taxon>
        <taxon>Chironomidae</taxon>
        <taxon>Clunio</taxon>
    </lineage>
</organism>
<evidence type="ECO:0000256" key="1">
    <source>
        <dbReference type="ARBA" id="ARBA00022729"/>
    </source>
</evidence>
<dbReference type="Gene3D" id="3.10.50.10">
    <property type="match status" value="1"/>
</dbReference>
<evidence type="ECO:0000313" key="5">
    <source>
        <dbReference type="Proteomes" id="UP000183832"/>
    </source>
</evidence>
<feature type="domain" description="GH18" evidence="3">
    <location>
        <begin position="1"/>
        <end position="220"/>
    </location>
</feature>
<name>A0A1J1I837_9DIPT</name>
<keyword evidence="5" id="KW-1185">Reference proteome</keyword>